<evidence type="ECO:0000256" key="2">
    <source>
        <dbReference type="ARBA" id="ARBA00004752"/>
    </source>
</evidence>
<dbReference type="PANTHER" id="PTHR43783">
    <property type="entry name" value="UDP-N-ACETYLGLUCOSAMINE 1-CARBOXYVINYLTRANSFERASE"/>
    <property type="match status" value="1"/>
</dbReference>
<comment type="pathway">
    <text evidence="2 12">Cell wall biogenesis; peptidoglycan biosynthesis.</text>
</comment>
<dbReference type="InterPro" id="IPR013792">
    <property type="entry name" value="RNA3'P_cycl/enolpyr_Trfase_a/b"/>
</dbReference>
<dbReference type="SUPFAM" id="SSF55205">
    <property type="entry name" value="EPT/RTPC-like"/>
    <property type="match status" value="1"/>
</dbReference>
<evidence type="ECO:0000256" key="1">
    <source>
        <dbReference type="ARBA" id="ARBA00004496"/>
    </source>
</evidence>
<evidence type="ECO:0000256" key="6">
    <source>
        <dbReference type="ARBA" id="ARBA00022960"/>
    </source>
</evidence>
<dbReference type="NCBIfam" id="TIGR01072">
    <property type="entry name" value="murA"/>
    <property type="match status" value="1"/>
</dbReference>
<keyword evidence="5 12" id="KW-0808">Transferase</keyword>
<dbReference type="InterPro" id="IPR050068">
    <property type="entry name" value="MurA_subfamily"/>
</dbReference>
<comment type="subcellular location">
    <subcellularLocation>
        <location evidence="1 12">Cytoplasm</location>
    </subcellularLocation>
</comment>
<dbReference type="GO" id="GO:0008760">
    <property type="term" value="F:UDP-N-acetylglucosamine 1-carboxyvinyltransferase activity"/>
    <property type="evidence" value="ECO:0007669"/>
    <property type="project" value="UniProtKB-UniRule"/>
</dbReference>
<dbReference type="AlphaFoldDB" id="E7C348"/>
<gene>
    <name evidence="12" type="primary">murA</name>
</gene>
<dbReference type="InterPro" id="IPR036968">
    <property type="entry name" value="Enolpyruvate_Tfrase_sf"/>
</dbReference>
<comment type="caution">
    <text evidence="12">Lacks conserved residue(s) required for the propagation of feature annotation.</text>
</comment>
<evidence type="ECO:0000259" key="13">
    <source>
        <dbReference type="Pfam" id="PF00275"/>
    </source>
</evidence>
<evidence type="ECO:0000256" key="11">
    <source>
        <dbReference type="ARBA" id="ARBA00047527"/>
    </source>
</evidence>
<keyword evidence="6 12" id="KW-0133">Cell shape</keyword>
<dbReference type="GO" id="GO:0009252">
    <property type="term" value="P:peptidoglycan biosynthetic process"/>
    <property type="evidence" value="ECO:0007669"/>
    <property type="project" value="UniProtKB-UniRule"/>
</dbReference>
<sequence length="434" mass="46310">MEVFKIRGGRNLSGSVKVSGSKNAALPLFAATLLSREESTLENVPDLSDVRFMAEILKELGADVEKVDQTTWKINPASIVHSAPYELVRKMRASVCLLGPLVGRLRRAEIPMPGGCVIGNRPIDLHIRAMERLGAEVELKGGVVHIDAKNLHGSSIFMGGRHGSTVTGTANAIMAATLAPGRTTIDSAACEPELVDLCNMLVSMGANINGIGSHMIEIVGVDSLQGCRHRVIPDRIEAATYVLAAAITNGKVLIRNGRTEHLGAFLNVMSECGVIVTPDGPDNLSVEVCDRGLKPFEAITLPYPGFPTDLQAQTCALACRATGLSILTERVYPSRFMHVPELLRMGAEISLEGASSIIRGGRSLTGAPVMASDLRASAALILAGLAAEGDTWVQRIYHLDRGYDAFETKLQGLGADVERLPESEMPKAFLSQLA</sequence>
<evidence type="ECO:0000256" key="10">
    <source>
        <dbReference type="ARBA" id="ARBA00038367"/>
    </source>
</evidence>
<evidence type="ECO:0000256" key="3">
    <source>
        <dbReference type="ARBA" id="ARBA00022490"/>
    </source>
</evidence>
<protein>
    <recommendedName>
        <fullName evidence="12">UDP-N-acetylglucosamine 1-carboxyvinyltransferase</fullName>
        <ecNumber evidence="12">2.5.1.7</ecNumber>
    </recommendedName>
    <alternativeName>
        <fullName evidence="12">Enoylpyruvate transferase</fullName>
    </alternativeName>
    <alternativeName>
        <fullName evidence="12">UDP-N-acetylglucosamine enolpyruvyl transferase</fullName>
        <shortName evidence="12">EPT</shortName>
    </alternativeName>
</protein>
<comment type="similarity">
    <text evidence="10 12">Belongs to the EPSP synthase family. MurA subfamily.</text>
</comment>
<feature type="domain" description="Enolpyruvate transferase" evidence="13">
    <location>
        <begin position="7"/>
        <end position="410"/>
    </location>
</feature>
<feature type="active site" description="Proton donor" evidence="12">
    <location>
        <position position="116"/>
    </location>
</feature>
<feature type="binding site" evidence="12">
    <location>
        <begin position="22"/>
        <end position="23"/>
    </location>
    <ligand>
        <name>phosphoenolpyruvate</name>
        <dbReference type="ChEBI" id="CHEBI:58702"/>
    </ligand>
</feature>
<comment type="function">
    <text evidence="12">Cell wall formation. Adds enolpyruvyl to UDP-N-acetylglucosamine.</text>
</comment>
<name>E7C348_9BACT</name>
<dbReference type="InterPro" id="IPR005750">
    <property type="entry name" value="UDP_GlcNAc_COvinyl_MurA"/>
</dbReference>
<dbReference type="Pfam" id="PF00275">
    <property type="entry name" value="EPSP_synthase"/>
    <property type="match status" value="1"/>
</dbReference>
<dbReference type="CDD" id="cd01555">
    <property type="entry name" value="UdpNAET"/>
    <property type="match status" value="1"/>
</dbReference>
<organism evidence="14">
    <name type="scientific">uncultured verrucomicrobium HF0130_25O04</name>
    <dbReference type="NCBI Taxonomy" id="723596"/>
    <lineage>
        <taxon>Bacteria</taxon>
        <taxon>Pseudomonadati</taxon>
        <taxon>Verrucomicrobiota</taxon>
        <taxon>environmental samples</taxon>
    </lineage>
</organism>
<keyword evidence="8 12" id="KW-0131">Cell cycle</keyword>
<comment type="catalytic activity">
    <reaction evidence="11 12">
        <text>phosphoenolpyruvate + UDP-N-acetyl-alpha-D-glucosamine = UDP-N-acetyl-3-O-(1-carboxyvinyl)-alpha-D-glucosamine + phosphate</text>
        <dbReference type="Rhea" id="RHEA:18681"/>
        <dbReference type="ChEBI" id="CHEBI:43474"/>
        <dbReference type="ChEBI" id="CHEBI:57705"/>
        <dbReference type="ChEBI" id="CHEBI:58702"/>
        <dbReference type="ChEBI" id="CHEBI:68483"/>
        <dbReference type="EC" id="2.5.1.7"/>
    </reaction>
</comment>
<evidence type="ECO:0000256" key="7">
    <source>
        <dbReference type="ARBA" id="ARBA00022984"/>
    </source>
</evidence>
<dbReference type="UniPathway" id="UPA00219"/>
<dbReference type="HAMAP" id="MF_00111">
    <property type="entry name" value="MurA"/>
    <property type="match status" value="1"/>
</dbReference>
<evidence type="ECO:0000256" key="9">
    <source>
        <dbReference type="ARBA" id="ARBA00023316"/>
    </source>
</evidence>
<dbReference type="PANTHER" id="PTHR43783:SF1">
    <property type="entry name" value="UDP-N-ACETYLGLUCOSAMINE 1-CARBOXYVINYLTRANSFERASE"/>
    <property type="match status" value="1"/>
</dbReference>
<feature type="binding site" evidence="12">
    <location>
        <begin position="121"/>
        <end position="125"/>
    </location>
    <ligand>
        <name>UDP-N-acetyl-alpha-D-glucosamine</name>
        <dbReference type="ChEBI" id="CHEBI:57705"/>
    </ligand>
</feature>
<dbReference type="EC" id="2.5.1.7" evidence="12"/>
<dbReference type="NCBIfam" id="NF006873">
    <property type="entry name" value="PRK09369.1"/>
    <property type="match status" value="1"/>
</dbReference>
<keyword evidence="12" id="KW-0670">Pyruvate</keyword>
<feature type="modified residue" description="2-(S-cysteinyl)pyruvic acid O-phosphothioketal" evidence="12">
    <location>
        <position position="116"/>
    </location>
</feature>
<dbReference type="GO" id="GO:0071555">
    <property type="term" value="P:cell wall organization"/>
    <property type="evidence" value="ECO:0007669"/>
    <property type="project" value="UniProtKB-KW"/>
</dbReference>
<evidence type="ECO:0000313" key="14">
    <source>
        <dbReference type="EMBL" id="ADI21872.1"/>
    </source>
</evidence>
<dbReference type="InterPro" id="IPR001986">
    <property type="entry name" value="Enolpyruvate_Tfrase_dom"/>
</dbReference>
<evidence type="ECO:0000256" key="8">
    <source>
        <dbReference type="ARBA" id="ARBA00023306"/>
    </source>
</evidence>
<keyword evidence="3 12" id="KW-0963">Cytoplasm</keyword>
<reference evidence="14" key="1">
    <citation type="submission" date="2010-01" db="EMBL/GenBank/DDBJ databases">
        <title>Genome fragments of uncultured bacteria from the North Pacific subtropical Gyre.</title>
        <authorList>
            <person name="Pham V.D."/>
            <person name="Delong E.F."/>
        </authorList>
    </citation>
    <scope>NUCLEOTIDE SEQUENCE</scope>
</reference>
<dbReference type="EMBL" id="GU567968">
    <property type="protein sequence ID" value="ADI21872.1"/>
    <property type="molecule type" value="Genomic_DNA"/>
</dbReference>
<dbReference type="GO" id="GO:0019277">
    <property type="term" value="P:UDP-N-acetylgalactosamine biosynthetic process"/>
    <property type="evidence" value="ECO:0007669"/>
    <property type="project" value="InterPro"/>
</dbReference>
<dbReference type="Gene3D" id="3.65.10.10">
    <property type="entry name" value="Enolpyruvate transferase domain"/>
    <property type="match status" value="2"/>
</dbReference>
<keyword evidence="9 12" id="KW-0961">Cell wall biogenesis/degradation</keyword>
<proteinExistence type="inferred from homology"/>
<evidence type="ECO:0000256" key="4">
    <source>
        <dbReference type="ARBA" id="ARBA00022618"/>
    </source>
</evidence>
<accession>E7C348</accession>
<feature type="binding site" evidence="12">
    <location>
        <position position="92"/>
    </location>
    <ligand>
        <name>UDP-N-acetyl-alpha-D-glucosamine</name>
        <dbReference type="ChEBI" id="CHEBI:57705"/>
    </ligand>
</feature>
<dbReference type="GO" id="GO:0008360">
    <property type="term" value="P:regulation of cell shape"/>
    <property type="evidence" value="ECO:0007669"/>
    <property type="project" value="UniProtKB-KW"/>
</dbReference>
<keyword evidence="4 12" id="KW-0132">Cell division</keyword>
<feature type="binding site" evidence="12">
    <location>
        <position position="309"/>
    </location>
    <ligand>
        <name>UDP-N-acetyl-alpha-D-glucosamine</name>
        <dbReference type="ChEBI" id="CHEBI:57705"/>
    </ligand>
</feature>
<feature type="binding site" evidence="12">
    <location>
        <position position="331"/>
    </location>
    <ligand>
        <name>UDP-N-acetyl-alpha-D-glucosamine</name>
        <dbReference type="ChEBI" id="CHEBI:57705"/>
    </ligand>
</feature>
<evidence type="ECO:0000256" key="5">
    <source>
        <dbReference type="ARBA" id="ARBA00022679"/>
    </source>
</evidence>
<keyword evidence="7 12" id="KW-0573">Peptidoglycan synthesis</keyword>
<evidence type="ECO:0000256" key="12">
    <source>
        <dbReference type="HAMAP-Rule" id="MF_00111"/>
    </source>
</evidence>
<dbReference type="GO" id="GO:0005737">
    <property type="term" value="C:cytoplasm"/>
    <property type="evidence" value="ECO:0007669"/>
    <property type="project" value="UniProtKB-SubCell"/>
</dbReference>
<dbReference type="GO" id="GO:0051301">
    <property type="term" value="P:cell division"/>
    <property type="evidence" value="ECO:0007669"/>
    <property type="project" value="UniProtKB-KW"/>
</dbReference>